<reference evidence="13 16" key="2">
    <citation type="submission" date="2019-11" db="EMBL/GenBank/DDBJ databases">
        <title>Green- and brown-colored morphotypes of Chlorobia in the stratified aquatic ecosystems of Kandalaksha Gulf (White Sea): A model for study of the accessory genome evolution.</title>
        <authorList>
            <person name="Grouzdev D.S."/>
        </authorList>
    </citation>
    <scope>NUCLEOTIDE SEQUENCE [LARGE SCALE GENOMIC DNA]</scope>
    <source>
        <strain evidence="13 16">ZM</strain>
    </source>
</reference>
<dbReference type="InterPro" id="IPR015424">
    <property type="entry name" value="PyrdxlP-dep_Trfase"/>
</dbReference>
<comment type="caution">
    <text evidence="14">The sequence shown here is derived from an EMBL/GenBank/DDBJ whole genome shotgun (WGS) entry which is preliminary data.</text>
</comment>
<sequence>MQRDIMRYLNPSLRDIAAYSVEGGQQAAIKLNQNESPFDLPMWLKEAIVSEFVREPWNRYPDILPYRGTKAYADFLGVPAEGVMMGNGSNELLYTIFLACLGPGRKILVPDPSFSLYEKLALLLQASLVRVPLKASLDFDVDAIIQSAQEESVDFVVLSSPNNPTGKSITFDDIRRIASSCDALVLVDEAYIEFSRQDSALPLIEEFPNLVVLRTMSKALALAGMRIGFAIGRPELIAEIAKPKIPFASSRLAEITLMHVLENYAIVTDAVSYILNVRDELYGELLSVQGVEPFMSDTNFLVIRVPDADAVFRKLIGRGILVRNVSGYHLMKNCLRFNIGLPDENSRLLDALLAINGGMA</sequence>
<evidence type="ECO:0000256" key="4">
    <source>
        <dbReference type="ARBA" id="ARBA00011738"/>
    </source>
</evidence>
<evidence type="ECO:0000313" key="13">
    <source>
        <dbReference type="EMBL" id="MWV54095.1"/>
    </source>
</evidence>
<evidence type="ECO:0000259" key="12">
    <source>
        <dbReference type="Pfam" id="PF00155"/>
    </source>
</evidence>
<keyword evidence="8 11" id="KW-0663">Pyridoxal phosphate</keyword>
<dbReference type="EMBL" id="WUBZ01000007">
    <property type="protein sequence ID" value="MWV54095.1"/>
    <property type="molecule type" value="Genomic_DNA"/>
</dbReference>
<comment type="subunit">
    <text evidence="4 11">Homodimer.</text>
</comment>
<keyword evidence="9 11" id="KW-0368">Histidine biosynthesis</keyword>
<proteinExistence type="inferred from homology"/>
<comment type="cofactor">
    <cofactor evidence="1 11">
        <name>pyridoxal 5'-phosphate</name>
        <dbReference type="ChEBI" id="CHEBI:597326"/>
    </cofactor>
</comment>
<evidence type="ECO:0000256" key="11">
    <source>
        <dbReference type="HAMAP-Rule" id="MF_01023"/>
    </source>
</evidence>
<keyword evidence="5 11" id="KW-0032">Aminotransferase</keyword>
<dbReference type="PANTHER" id="PTHR42885">
    <property type="entry name" value="HISTIDINOL-PHOSPHATE AMINOTRANSFERASE-RELATED"/>
    <property type="match status" value="1"/>
</dbReference>
<evidence type="ECO:0000256" key="1">
    <source>
        <dbReference type="ARBA" id="ARBA00001933"/>
    </source>
</evidence>
<dbReference type="PROSITE" id="PS00599">
    <property type="entry name" value="AA_TRANSFER_CLASS_2"/>
    <property type="match status" value="1"/>
</dbReference>
<dbReference type="Pfam" id="PF00155">
    <property type="entry name" value="Aminotran_1_2"/>
    <property type="match status" value="1"/>
</dbReference>
<evidence type="ECO:0000313" key="14">
    <source>
        <dbReference type="EMBL" id="RTY40099.1"/>
    </source>
</evidence>
<dbReference type="SUPFAM" id="SSF53383">
    <property type="entry name" value="PLP-dependent transferases"/>
    <property type="match status" value="1"/>
</dbReference>
<feature type="modified residue" description="N6-(pyridoxal phosphate)lysine" evidence="11">
    <location>
        <position position="218"/>
    </location>
</feature>
<dbReference type="Gene3D" id="3.90.1150.10">
    <property type="entry name" value="Aspartate Aminotransferase, domain 1"/>
    <property type="match status" value="1"/>
</dbReference>
<accession>A0A3S0L3F8</accession>
<name>A0A3S0L3F8_CHLPH</name>
<evidence type="ECO:0000256" key="2">
    <source>
        <dbReference type="ARBA" id="ARBA00005011"/>
    </source>
</evidence>
<dbReference type="Proteomes" id="UP000489351">
    <property type="component" value="Unassembled WGS sequence"/>
</dbReference>
<dbReference type="GO" id="GO:0030170">
    <property type="term" value="F:pyridoxal phosphate binding"/>
    <property type="evidence" value="ECO:0007669"/>
    <property type="project" value="InterPro"/>
</dbReference>
<evidence type="ECO:0000256" key="7">
    <source>
        <dbReference type="ARBA" id="ARBA00022679"/>
    </source>
</evidence>
<organism evidence="14 15">
    <name type="scientific">Chlorobium phaeovibrioides</name>
    <dbReference type="NCBI Taxonomy" id="1094"/>
    <lineage>
        <taxon>Bacteria</taxon>
        <taxon>Pseudomonadati</taxon>
        <taxon>Chlorobiota</taxon>
        <taxon>Chlorobiia</taxon>
        <taxon>Chlorobiales</taxon>
        <taxon>Chlorobiaceae</taxon>
        <taxon>Chlorobium/Pelodictyon group</taxon>
        <taxon>Chlorobium</taxon>
    </lineage>
</organism>
<protein>
    <recommendedName>
        <fullName evidence="11">Histidinol-phosphate aminotransferase</fullName>
        <ecNumber evidence="11">2.6.1.9</ecNumber>
    </recommendedName>
    <alternativeName>
        <fullName evidence="11">Imidazole acetol-phosphate transaminase</fullName>
    </alternativeName>
</protein>
<keyword evidence="6 11" id="KW-0028">Amino-acid biosynthesis</keyword>
<dbReference type="InterPro" id="IPR005861">
    <property type="entry name" value="HisP_aminotrans"/>
</dbReference>
<keyword evidence="7 11" id="KW-0808">Transferase</keyword>
<evidence type="ECO:0000313" key="16">
    <source>
        <dbReference type="Proteomes" id="UP000489351"/>
    </source>
</evidence>
<evidence type="ECO:0000256" key="3">
    <source>
        <dbReference type="ARBA" id="ARBA00007970"/>
    </source>
</evidence>
<dbReference type="GO" id="GO:0000105">
    <property type="term" value="P:L-histidine biosynthetic process"/>
    <property type="evidence" value="ECO:0007669"/>
    <property type="project" value="UniProtKB-UniRule"/>
</dbReference>
<comment type="similarity">
    <text evidence="3 11">Belongs to the class-II pyridoxal-phosphate-dependent aminotransferase family. Histidinol-phosphate aminotransferase subfamily.</text>
</comment>
<dbReference type="InterPro" id="IPR001917">
    <property type="entry name" value="Aminotrans_II_pyridoxalP_BS"/>
</dbReference>
<gene>
    <name evidence="11 14" type="primary">hisC</name>
    <name evidence="14" type="ORF">EKD02_01515</name>
    <name evidence="13" type="ORF">GJ685_03330</name>
</gene>
<evidence type="ECO:0000256" key="6">
    <source>
        <dbReference type="ARBA" id="ARBA00022605"/>
    </source>
</evidence>
<keyword evidence="16" id="KW-1185">Reference proteome</keyword>
<dbReference type="InterPro" id="IPR015421">
    <property type="entry name" value="PyrdxlP-dep_Trfase_major"/>
</dbReference>
<dbReference type="Gene3D" id="3.40.640.10">
    <property type="entry name" value="Type I PLP-dependent aspartate aminotransferase-like (Major domain)"/>
    <property type="match status" value="1"/>
</dbReference>
<dbReference type="NCBIfam" id="TIGR01141">
    <property type="entry name" value="hisC"/>
    <property type="match status" value="1"/>
</dbReference>
<reference evidence="14 15" key="1">
    <citation type="submission" date="2018-12" db="EMBL/GenBank/DDBJ databases">
        <authorList>
            <person name="Lunina O.N."/>
            <person name="Grouzdev D.S."/>
            <person name="Gorlenko V.M."/>
            <person name="Savvichev A.S."/>
        </authorList>
    </citation>
    <scope>NUCLEOTIDE SEQUENCE [LARGE SCALE GENOMIC DNA]</scope>
    <source>
        <strain evidence="14 15">BrKhr-17</strain>
    </source>
</reference>
<evidence type="ECO:0000256" key="10">
    <source>
        <dbReference type="ARBA" id="ARBA00047481"/>
    </source>
</evidence>
<evidence type="ECO:0000256" key="9">
    <source>
        <dbReference type="ARBA" id="ARBA00023102"/>
    </source>
</evidence>
<comment type="catalytic activity">
    <reaction evidence="10 11">
        <text>L-histidinol phosphate + 2-oxoglutarate = 3-(imidazol-4-yl)-2-oxopropyl phosphate + L-glutamate</text>
        <dbReference type="Rhea" id="RHEA:23744"/>
        <dbReference type="ChEBI" id="CHEBI:16810"/>
        <dbReference type="ChEBI" id="CHEBI:29985"/>
        <dbReference type="ChEBI" id="CHEBI:57766"/>
        <dbReference type="ChEBI" id="CHEBI:57980"/>
        <dbReference type="EC" id="2.6.1.9"/>
    </reaction>
</comment>
<dbReference type="GO" id="GO:0004400">
    <property type="term" value="F:histidinol-phosphate transaminase activity"/>
    <property type="evidence" value="ECO:0007669"/>
    <property type="project" value="UniProtKB-UniRule"/>
</dbReference>
<feature type="domain" description="Aminotransferase class I/classII large" evidence="12">
    <location>
        <begin position="29"/>
        <end position="349"/>
    </location>
</feature>
<dbReference type="InterPro" id="IPR004839">
    <property type="entry name" value="Aminotransferase_I/II_large"/>
</dbReference>
<dbReference type="Proteomes" id="UP000279908">
    <property type="component" value="Unassembled WGS sequence"/>
</dbReference>
<dbReference type="PANTHER" id="PTHR42885:SF2">
    <property type="entry name" value="HISTIDINOL-PHOSPHATE AMINOTRANSFERASE"/>
    <property type="match status" value="1"/>
</dbReference>
<dbReference type="UniPathway" id="UPA00031">
    <property type="reaction ID" value="UER00012"/>
</dbReference>
<dbReference type="HAMAP" id="MF_01023">
    <property type="entry name" value="HisC_aminotrans_2"/>
    <property type="match status" value="1"/>
</dbReference>
<dbReference type="InterPro" id="IPR015422">
    <property type="entry name" value="PyrdxlP-dep_Trfase_small"/>
</dbReference>
<dbReference type="AlphaFoldDB" id="A0A3S0L3F8"/>
<comment type="pathway">
    <text evidence="2 11">Amino-acid biosynthesis; L-histidine biosynthesis; L-histidine from 5-phospho-alpha-D-ribose 1-diphosphate: step 7/9.</text>
</comment>
<dbReference type="RefSeq" id="WP_126383476.1">
    <property type="nucleotide sequence ID" value="NZ_RXYK01000001.1"/>
</dbReference>
<dbReference type="EMBL" id="RXYK01000001">
    <property type="protein sequence ID" value="RTY40099.1"/>
    <property type="molecule type" value="Genomic_DNA"/>
</dbReference>
<evidence type="ECO:0000256" key="5">
    <source>
        <dbReference type="ARBA" id="ARBA00022576"/>
    </source>
</evidence>
<evidence type="ECO:0000313" key="15">
    <source>
        <dbReference type="Proteomes" id="UP000279908"/>
    </source>
</evidence>
<dbReference type="CDD" id="cd00609">
    <property type="entry name" value="AAT_like"/>
    <property type="match status" value="1"/>
</dbReference>
<evidence type="ECO:0000256" key="8">
    <source>
        <dbReference type="ARBA" id="ARBA00022898"/>
    </source>
</evidence>
<dbReference type="EC" id="2.6.1.9" evidence="11"/>